<evidence type="ECO:0000313" key="2">
    <source>
        <dbReference type="Proteomes" id="UP000273500"/>
    </source>
</evidence>
<comment type="caution">
    <text evidence="1">The sequence shown here is derived from an EMBL/GenBank/DDBJ whole genome shotgun (WGS) entry which is preliminary data.</text>
</comment>
<dbReference type="EMBL" id="RWIT01000002">
    <property type="protein sequence ID" value="RSK50127.1"/>
    <property type="molecule type" value="Genomic_DNA"/>
</dbReference>
<dbReference type="OrthoDB" id="885793at2"/>
<sequence length="286" mass="29173">MANQYLDGLDPWPLGTPLPDDTLFIISVPSLQNEFRIEQSQLPAASGSQAAVLQVAASRTDLLAAAGAGKLVPGTQYQVTGRGVGKLPVVVAAVSRTQLAAIGTRLESNGSVTDVTYDLTSDTDTALTGGGQALTAAILASITQQGPGITLSVVNGKLLISATSQPAPEAPRNPQTDDVSNIFSHSLVTGFPSASDYELEKSAEAAGYSVRTDAYVQNGRVYFPGITGPHAVGTVRSRVVASGSRPAGTPVSNTVAFTGPVADAGSITFLDVQGSDAIPSFTVTAS</sequence>
<organism evidence="1 2">
    <name type="scientific">Hymenobacter rigui</name>
    <dbReference type="NCBI Taxonomy" id="334424"/>
    <lineage>
        <taxon>Bacteria</taxon>
        <taxon>Pseudomonadati</taxon>
        <taxon>Bacteroidota</taxon>
        <taxon>Cytophagia</taxon>
        <taxon>Cytophagales</taxon>
        <taxon>Hymenobacteraceae</taxon>
        <taxon>Hymenobacter</taxon>
    </lineage>
</organism>
<reference evidence="1 2" key="1">
    <citation type="submission" date="2018-12" db="EMBL/GenBank/DDBJ databases">
        <authorList>
            <person name="Feng G."/>
            <person name="Zhu H."/>
        </authorList>
    </citation>
    <scope>NUCLEOTIDE SEQUENCE [LARGE SCALE GENOMIC DNA]</scope>
    <source>
        <strain evidence="1 2">KCTC 12533</strain>
    </source>
</reference>
<proteinExistence type="predicted"/>
<dbReference type="RefSeq" id="WP_125418825.1">
    <property type="nucleotide sequence ID" value="NZ_RWIT01000002.1"/>
</dbReference>
<gene>
    <name evidence="1" type="ORF">EI291_05600</name>
</gene>
<protein>
    <submittedName>
        <fullName evidence="1">Uncharacterized protein</fullName>
    </submittedName>
</protein>
<name>A0A3R9MNS8_9BACT</name>
<keyword evidence="2" id="KW-1185">Reference proteome</keyword>
<dbReference type="Proteomes" id="UP000273500">
    <property type="component" value="Unassembled WGS sequence"/>
</dbReference>
<accession>A0A3R9MNS8</accession>
<dbReference type="AlphaFoldDB" id="A0A3R9MNS8"/>
<evidence type="ECO:0000313" key="1">
    <source>
        <dbReference type="EMBL" id="RSK50127.1"/>
    </source>
</evidence>